<accession>A0A965LLN1</accession>
<evidence type="ECO:0000313" key="2">
    <source>
        <dbReference type="Proteomes" id="UP000740727"/>
    </source>
</evidence>
<proteinExistence type="predicted"/>
<dbReference type="AlphaFoldDB" id="A0A965LLN1"/>
<organism evidence="1 2">
    <name type="scientific">Candidatus Fonsibacter lacus</name>
    <dbReference type="NCBI Taxonomy" id="2576439"/>
    <lineage>
        <taxon>Bacteria</taxon>
        <taxon>Pseudomonadati</taxon>
        <taxon>Pseudomonadota</taxon>
        <taxon>Alphaproteobacteria</taxon>
        <taxon>Candidatus Pelagibacterales</taxon>
        <taxon>Candidatus Pelagibacterales incertae sedis</taxon>
        <taxon>Candidatus Fonsibacter</taxon>
    </lineage>
</organism>
<gene>
    <name evidence="1" type="ORF">EBT44_06255</name>
</gene>
<protein>
    <submittedName>
        <fullName evidence="1">Uncharacterized protein</fullName>
    </submittedName>
</protein>
<name>A0A965LLN1_9PROT</name>
<sequence length="302" mass="35054">MDNFLYLSRIYDGINPEFSENFPDAIDENDYETTLIQGFDKVVRGLRLLNTLYDFEKDGLENLVDTKESSFPSELDSTDSSERKPSIIDSWFAVALSNDARLVAQCFQEFTPDQKCDLYPLFRELVYLKDNYFDSHSYPGHIDVMIQRTIASLAIGDLEIEAQTSALAVLEFQDPPSWNFGPFYEEILRAMTSYDFQAKEKNPVSVKRFFVGYLACIVASDDDAELISKSEFEIPKGEWDDSYKYGQIYRNDKRAPDSREEWFGILAPTSDALYLGERNYKNFEEAIKYEKIWMDLTFDVLR</sequence>
<dbReference type="EMBL" id="RFXN01000129">
    <property type="protein sequence ID" value="NBR94406.1"/>
    <property type="molecule type" value="Genomic_DNA"/>
</dbReference>
<evidence type="ECO:0000313" key="1">
    <source>
        <dbReference type="EMBL" id="NBR94406.1"/>
    </source>
</evidence>
<comment type="caution">
    <text evidence="1">The sequence shown here is derived from an EMBL/GenBank/DDBJ whole genome shotgun (WGS) entry which is preliminary data.</text>
</comment>
<reference evidence="1" key="1">
    <citation type="submission" date="2018-10" db="EMBL/GenBank/DDBJ databases">
        <title>Iterative Subtractive Binning of Freshwater Chronoseries Metagenomes Recovers Nearly Complete Genomes from over Four Hundred Novel Species.</title>
        <authorList>
            <person name="Rodriguez-R L.M."/>
            <person name="Tsementzi D."/>
            <person name="Luo C."/>
            <person name="Konstantinidis K.T."/>
        </authorList>
    </citation>
    <scope>NUCLEOTIDE SEQUENCE</scope>
    <source>
        <strain evidence="1">WB5_2A_028</strain>
    </source>
</reference>
<dbReference type="Proteomes" id="UP000740727">
    <property type="component" value="Unassembled WGS sequence"/>
</dbReference>